<keyword evidence="3 4" id="KW-0693">Viral RNA replication</keyword>
<evidence type="ECO:0000313" key="6">
    <source>
        <dbReference type="EMBL" id="QNS31065.1"/>
    </source>
</evidence>
<keyword evidence="2 4" id="KW-0548">Nucleotidyltransferase</keyword>
<keyword evidence="4" id="KW-0696">RNA-directed RNA polymerase</keyword>
<dbReference type="EC" id="2.7.7.48" evidence="4"/>
<dbReference type="SUPFAM" id="SSF56672">
    <property type="entry name" value="DNA/RNA polymerases"/>
    <property type="match status" value="1"/>
</dbReference>
<evidence type="ECO:0000256" key="2">
    <source>
        <dbReference type="ARBA" id="ARBA00022695"/>
    </source>
</evidence>
<dbReference type="GO" id="GO:0000166">
    <property type="term" value="F:nucleotide binding"/>
    <property type="evidence" value="ECO:0007669"/>
    <property type="project" value="UniProtKB-KW"/>
</dbReference>
<dbReference type="EMBL" id="MN764162">
    <property type="protein sequence ID" value="QNS31065.1"/>
    <property type="molecule type" value="Genomic_RNA"/>
</dbReference>
<dbReference type="GO" id="GO:0039694">
    <property type="term" value="P:viral RNA genome replication"/>
    <property type="evidence" value="ECO:0007669"/>
    <property type="project" value="InterPro"/>
</dbReference>
<sequence length="653" mass="73661">MLAISDQMCGPFGTSAAYLMPNLTTANVVVPVICPENLIASIETRVLGFKLTPNPSLTFMKGPSSTEPMVLMSMPSSVPHPMTQANLEILCQRMNWQYQVVDRANMKSAAIPGLVTIVKNDYISSATPLLAPMSSPTSYWCPEMGKMSGYSYRHWIRLNTCHLRTEDASLTKSSLTRTSNSRGPHKNIQSALGLPYRISSGSTIAPRDTPLRHLVNEFLALPEMSWLSAVHEPLAFETWLKRYPQHQRERLRNARADLESRDPTQRDARVKNFVKMETTDKYVDPRNISPREDVYLAGVGPYVAAIEAAAKRAPFLVKGLSPRARAGKVRWLREFRHFVGLDFSRFDQTISRDVLRIFEQYVLVRPFPTHTKFQTLVKLAECTTGVSRFGTRYFVEGTRCSGDAWTSIMNGLLNRFLVWVCLKKLPLNSWRSVHEGDDGMIGIKESVKDQVLYNMQFLGCLGFETKIEISTDISSLTFCGRRLYYQGGELADMADVTRAMKKFNTTVSIGDSAFLLYAKALSYNYTDQHTPLIGALTYAIATVLGPIVNRSRGKMRRYIAKVIKERWLLCGDSGAVRWKRLLHVRPPCVHPAAYATVVLHDNIPLRAILDLEQEYMSWIEIGYIPNEISKLLLDWVPLPSDAEEIGDPGLHHM</sequence>
<evidence type="ECO:0000256" key="1">
    <source>
        <dbReference type="ARBA" id="ARBA00022679"/>
    </source>
</evidence>
<dbReference type="GO" id="GO:0003723">
    <property type="term" value="F:RNA binding"/>
    <property type="evidence" value="ECO:0007669"/>
    <property type="project" value="InterPro"/>
</dbReference>
<feature type="domain" description="RdRp catalytic" evidence="5">
    <location>
        <begin position="336"/>
        <end position="451"/>
    </location>
</feature>
<evidence type="ECO:0000256" key="4">
    <source>
        <dbReference type="RuleBase" id="RU363062"/>
    </source>
</evidence>
<dbReference type="InterPro" id="IPR007094">
    <property type="entry name" value="RNA-dir_pol_PSvirus"/>
</dbReference>
<accession>A0A7H1D361</accession>
<evidence type="ECO:0000259" key="5">
    <source>
        <dbReference type="PROSITE" id="PS50507"/>
    </source>
</evidence>
<dbReference type="Pfam" id="PF00998">
    <property type="entry name" value="RdRP_3"/>
    <property type="match status" value="1"/>
</dbReference>
<keyword evidence="4" id="KW-0547">Nucleotide-binding</keyword>
<dbReference type="GO" id="GO:0003968">
    <property type="term" value="F:RNA-directed RNA polymerase activity"/>
    <property type="evidence" value="ECO:0007669"/>
    <property type="project" value="UniProtKB-KW"/>
</dbReference>
<dbReference type="InterPro" id="IPR002166">
    <property type="entry name" value="RNA_pol_HCV"/>
</dbReference>
<dbReference type="PROSITE" id="PS50507">
    <property type="entry name" value="RDRP_SSRNA_POS"/>
    <property type="match status" value="1"/>
</dbReference>
<protein>
    <recommendedName>
        <fullName evidence="4">RNA-directed RNA polymerase</fullName>
        <ecNumber evidence="4">2.7.7.48</ecNumber>
    </recommendedName>
</protein>
<organism evidence="6">
    <name type="scientific">Thrips tabaci associated tombusbipa-like virus 1</name>
    <dbReference type="NCBI Taxonomy" id="2771484"/>
    <lineage>
        <taxon>Viruses</taxon>
        <taxon>Riboviria</taxon>
    </lineage>
</organism>
<evidence type="ECO:0000256" key="3">
    <source>
        <dbReference type="ARBA" id="ARBA00022953"/>
    </source>
</evidence>
<comment type="catalytic activity">
    <reaction evidence="4">
        <text>RNA(n) + a ribonucleoside 5'-triphosphate = RNA(n+1) + diphosphate</text>
        <dbReference type="Rhea" id="RHEA:21248"/>
        <dbReference type="Rhea" id="RHEA-COMP:14527"/>
        <dbReference type="Rhea" id="RHEA-COMP:17342"/>
        <dbReference type="ChEBI" id="CHEBI:33019"/>
        <dbReference type="ChEBI" id="CHEBI:61557"/>
        <dbReference type="ChEBI" id="CHEBI:140395"/>
        <dbReference type="EC" id="2.7.7.48"/>
    </reaction>
</comment>
<proteinExistence type="predicted"/>
<reference evidence="6" key="1">
    <citation type="submission" date="2019-11" db="EMBL/GenBank/DDBJ databases">
        <title>Complexity of the virome associated to tospovirus-transmitting thrips species.</title>
        <authorList>
            <person name="Chiapello M."/>
            <person name="Bosco L."/>
            <person name="Ciuffo M."/>
            <person name="Ottati S."/>
            <person name="Vallino M."/>
            <person name="Salem N."/>
            <person name="Rosa C."/>
            <person name="Tavella L."/>
            <person name="Turina M."/>
        </authorList>
    </citation>
    <scope>NUCLEOTIDE SEQUENCE</scope>
    <source>
        <strain evidence="6">THR-E_TRINITY_DN1552</strain>
    </source>
</reference>
<keyword evidence="1 4" id="KW-0808">Transferase</keyword>
<name>A0A7H1D361_9VIRU</name>
<dbReference type="InterPro" id="IPR043502">
    <property type="entry name" value="DNA/RNA_pol_sf"/>
</dbReference>